<dbReference type="Pfam" id="PF00293">
    <property type="entry name" value="NUDIX"/>
    <property type="match status" value="1"/>
</dbReference>
<dbReference type="PROSITE" id="PS00893">
    <property type="entry name" value="NUDIX_BOX"/>
    <property type="match status" value="1"/>
</dbReference>
<feature type="domain" description="Nudix hydrolase" evidence="5">
    <location>
        <begin position="206"/>
        <end position="342"/>
    </location>
</feature>
<evidence type="ECO:0000313" key="7">
    <source>
        <dbReference type="Proteomes" id="UP000280228"/>
    </source>
</evidence>
<protein>
    <submittedName>
        <fullName evidence="6">Bifunctional NMN adenylyltransferase/Nudix hydrolase</fullName>
        <ecNumber evidence="6">3.6.1.-</ecNumber>
    </submittedName>
</protein>
<name>A0A3S9QF99_MORCA</name>
<dbReference type="KEGG" id="mcat:MC25239_01575"/>
<dbReference type="GO" id="GO:0016787">
    <property type="term" value="F:hydrolase activity"/>
    <property type="evidence" value="ECO:0007669"/>
    <property type="project" value="UniProtKB-KW"/>
</dbReference>
<dbReference type="PANTHER" id="PTHR21342">
    <property type="entry name" value="PHOSPHOPANTETHEINE ADENYLYLTRANSFERASE"/>
    <property type="match status" value="1"/>
</dbReference>
<evidence type="ECO:0000256" key="4">
    <source>
        <dbReference type="ARBA" id="ARBA00022801"/>
    </source>
</evidence>
<dbReference type="RefSeq" id="WP_003670275.1">
    <property type="nucleotide sequence ID" value="NZ_CP007669.1"/>
</dbReference>
<evidence type="ECO:0000256" key="1">
    <source>
        <dbReference type="ARBA" id="ARBA00001946"/>
    </source>
</evidence>
<dbReference type="EC" id="3.6.1.-" evidence="6"/>
<reference evidence="6 7" key="1">
    <citation type="submission" date="2018-12" db="EMBL/GenBank/DDBJ databases">
        <title>Persistence of Moraxella catarrhalis in Chronic Obstructive Pulmonary Disease and Regulation of the Hag/MID Adhesin.</title>
        <authorList>
            <person name="Murphy T."/>
            <person name="Zhao X."/>
            <person name="Vyas G."/>
            <person name="Aluvathingal J."/>
            <person name="Nadendla S."/>
            <person name="Tallon L."/>
            <person name="Tettelin H."/>
        </authorList>
    </citation>
    <scope>NUCLEOTIDE SEQUENCE [LARGE SCALE GENOMIC DNA]</scope>
    <source>
        <strain evidence="6 7">46P58B1</strain>
    </source>
</reference>
<evidence type="ECO:0000259" key="5">
    <source>
        <dbReference type="PROSITE" id="PS51462"/>
    </source>
</evidence>
<dbReference type="PANTHER" id="PTHR21342:SF0">
    <property type="entry name" value="BIFUNCTIONAL NMN ADENYLYLTRANSFERASE_NUDIX HYDROLASE"/>
    <property type="match status" value="1"/>
</dbReference>
<dbReference type="InterPro" id="IPR014729">
    <property type="entry name" value="Rossmann-like_a/b/a_fold"/>
</dbReference>
<dbReference type="PROSITE" id="PS51462">
    <property type="entry name" value="NUDIX"/>
    <property type="match status" value="1"/>
</dbReference>
<dbReference type="InterPro" id="IPR000086">
    <property type="entry name" value="NUDIX_hydrolase_dom"/>
</dbReference>
<dbReference type="Gene3D" id="3.40.50.620">
    <property type="entry name" value="HUPs"/>
    <property type="match status" value="1"/>
</dbReference>
<gene>
    <name evidence="6" type="ORF">EJK53_1974</name>
</gene>
<sequence length="342" mass="39254">MHSSQQFDYLIFIGRFEPFHQGHHYVITQALAHARQVIVLMGSANSPRTIKNPFHPNERQAMILNSFDKKNRERIHCLGINDATYNDNKWLIEVQNAIVSITANTPNERIGIIGHDKDESSYYLALFPQYKTFMVKNFEYISATPIREAYFGDDSAKKQASFSQLTKACIEFLTAFEHTKAYHRLKQEYQHIQAYQAAWQTAPYPPNFITSDALIVQSGHILLIERGGEYGQGLYALPGGFVDTNEDFYQACLREVHEETNLDISLLKNSLITATLFDAPKRSQRARTVTMVYYFELPKQQTLPDVQAGDDANRAFWLPLSELNAVQMFEDHYGIICQLLKI</sequence>
<dbReference type="InterPro" id="IPR015797">
    <property type="entry name" value="NUDIX_hydrolase-like_dom_sf"/>
</dbReference>
<accession>A0A3S9QF99</accession>
<organism evidence="6 7">
    <name type="scientific">Moraxella catarrhalis</name>
    <name type="common">Branhamella catarrhalis</name>
    <dbReference type="NCBI Taxonomy" id="480"/>
    <lineage>
        <taxon>Bacteria</taxon>
        <taxon>Pseudomonadati</taxon>
        <taxon>Pseudomonadota</taxon>
        <taxon>Gammaproteobacteria</taxon>
        <taxon>Moraxellales</taxon>
        <taxon>Moraxellaceae</taxon>
        <taxon>Moraxella</taxon>
    </lineage>
</organism>
<dbReference type="Proteomes" id="UP000280228">
    <property type="component" value="Chromosome"/>
</dbReference>
<keyword evidence="4 6" id="KW-0378">Hydrolase</keyword>
<dbReference type="Pfam" id="PF01467">
    <property type="entry name" value="CTP_transf_like"/>
    <property type="match status" value="1"/>
</dbReference>
<dbReference type="SUPFAM" id="SSF52374">
    <property type="entry name" value="Nucleotidylyl transferase"/>
    <property type="match status" value="1"/>
</dbReference>
<dbReference type="InterPro" id="IPR004821">
    <property type="entry name" value="Cyt_trans-like"/>
</dbReference>
<evidence type="ECO:0000313" key="6">
    <source>
        <dbReference type="EMBL" id="AZQ93306.1"/>
    </source>
</evidence>
<evidence type="ECO:0000256" key="3">
    <source>
        <dbReference type="ARBA" id="ARBA00022695"/>
    </source>
</evidence>
<dbReference type="SUPFAM" id="SSF55811">
    <property type="entry name" value="Nudix"/>
    <property type="match status" value="1"/>
</dbReference>
<comment type="cofactor">
    <cofactor evidence="1">
        <name>Mg(2+)</name>
        <dbReference type="ChEBI" id="CHEBI:18420"/>
    </cofactor>
</comment>
<dbReference type="NCBIfam" id="NF003786">
    <property type="entry name" value="PRK05379.1-2"/>
    <property type="match status" value="1"/>
</dbReference>
<proteinExistence type="predicted"/>
<dbReference type="CDD" id="cd18873">
    <property type="entry name" value="NUDIX_NadM_like"/>
    <property type="match status" value="1"/>
</dbReference>
<keyword evidence="3 6" id="KW-0548">Nucleotidyltransferase</keyword>
<dbReference type="InterPro" id="IPR020084">
    <property type="entry name" value="NUDIX_hydrolase_CS"/>
</dbReference>
<keyword evidence="2 6" id="KW-0808">Transferase</keyword>
<dbReference type="AlphaFoldDB" id="A0A3S9QF99"/>
<evidence type="ECO:0000256" key="2">
    <source>
        <dbReference type="ARBA" id="ARBA00022679"/>
    </source>
</evidence>
<dbReference type="EMBL" id="CP034662">
    <property type="protein sequence ID" value="AZQ93306.1"/>
    <property type="molecule type" value="Genomic_DNA"/>
</dbReference>
<dbReference type="GO" id="GO:0016779">
    <property type="term" value="F:nucleotidyltransferase activity"/>
    <property type="evidence" value="ECO:0007669"/>
    <property type="project" value="UniProtKB-KW"/>
</dbReference>
<dbReference type="NCBIfam" id="TIGR00125">
    <property type="entry name" value="cyt_tran_rel"/>
    <property type="match status" value="1"/>
</dbReference>
<dbReference type="Gene3D" id="3.90.79.10">
    <property type="entry name" value="Nucleoside Triphosphate Pyrophosphohydrolase"/>
    <property type="match status" value="1"/>
</dbReference>